<reference evidence="2 3" key="1">
    <citation type="submission" date="2015-03" db="EMBL/GenBank/DDBJ databases">
        <title>Genomics and transcriptomics of the oil-accumulating basidiomycete yeast T. oleaginosus allow insights into substrate utilization and the diverse evolutionary trajectories of mating systems in fungi.</title>
        <authorList>
            <consortium name="DOE Joint Genome Institute"/>
            <person name="Kourist R."/>
            <person name="Kracht O."/>
            <person name="Bracharz F."/>
            <person name="Lipzen A."/>
            <person name="Nolan M."/>
            <person name="Ohm R."/>
            <person name="Grigoriev I."/>
            <person name="Sun S."/>
            <person name="Heitman J."/>
            <person name="Bruck T."/>
            <person name="Nowrousian M."/>
        </authorList>
    </citation>
    <scope>NUCLEOTIDE SEQUENCE [LARGE SCALE GENOMIC DNA]</scope>
    <source>
        <strain evidence="2 3">IBC0246</strain>
    </source>
</reference>
<evidence type="ECO:0008006" key="4">
    <source>
        <dbReference type="Google" id="ProtNLM"/>
    </source>
</evidence>
<proteinExistence type="predicted"/>
<name>A0A0J0XD91_9TREE</name>
<dbReference type="OrthoDB" id="5328412at2759"/>
<feature type="region of interest" description="Disordered" evidence="1">
    <location>
        <begin position="186"/>
        <end position="243"/>
    </location>
</feature>
<accession>A0A0J0XD91</accession>
<gene>
    <name evidence="2" type="ORF">CC85DRAFT_288960</name>
</gene>
<feature type="compositionally biased region" description="Low complexity" evidence="1">
    <location>
        <begin position="186"/>
        <end position="202"/>
    </location>
</feature>
<dbReference type="InterPro" id="IPR011990">
    <property type="entry name" value="TPR-like_helical_dom_sf"/>
</dbReference>
<keyword evidence="3" id="KW-1185">Reference proteome</keyword>
<protein>
    <recommendedName>
        <fullName evidence="4">TPR-like protein</fullName>
    </recommendedName>
</protein>
<feature type="compositionally biased region" description="Basic and acidic residues" evidence="1">
    <location>
        <begin position="590"/>
        <end position="599"/>
    </location>
</feature>
<dbReference type="AlphaFoldDB" id="A0A0J0XD91"/>
<dbReference type="RefSeq" id="XP_018275532.1">
    <property type="nucleotide sequence ID" value="XM_018424449.1"/>
</dbReference>
<evidence type="ECO:0000313" key="2">
    <source>
        <dbReference type="EMBL" id="KLT39041.1"/>
    </source>
</evidence>
<dbReference type="EMBL" id="KQ087273">
    <property type="protein sequence ID" value="KLT39041.1"/>
    <property type="molecule type" value="Genomic_DNA"/>
</dbReference>
<dbReference type="Gene3D" id="1.25.40.10">
    <property type="entry name" value="Tetratricopeptide repeat domain"/>
    <property type="match status" value="1"/>
</dbReference>
<feature type="region of interest" description="Disordered" evidence="1">
    <location>
        <begin position="1"/>
        <end position="48"/>
    </location>
</feature>
<dbReference type="GeneID" id="28985052"/>
<evidence type="ECO:0000256" key="1">
    <source>
        <dbReference type="SAM" id="MobiDB-lite"/>
    </source>
</evidence>
<organism evidence="2 3">
    <name type="scientific">Cutaneotrichosporon oleaginosum</name>
    <dbReference type="NCBI Taxonomy" id="879819"/>
    <lineage>
        <taxon>Eukaryota</taxon>
        <taxon>Fungi</taxon>
        <taxon>Dikarya</taxon>
        <taxon>Basidiomycota</taxon>
        <taxon>Agaricomycotina</taxon>
        <taxon>Tremellomycetes</taxon>
        <taxon>Trichosporonales</taxon>
        <taxon>Trichosporonaceae</taxon>
        <taxon>Cutaneotrichosporon</taxon>
    </lineage>
</organism>
<dbReference type="Proteomes" id="UP000053611">
    <property type="component" value="Unassembled WGS sequence"/>
</dbReference>
<sequence length="627" mass="67803">MPPRPLPGKRRSEGESSRASKKGKEPEYNTFDECMEGGVDAEERGERYRSGEKAQRAYEQAAELYAQALAKDEKSFDAAYNLGRVMYRLASEFYLPPSSLDVWTGAMMLFKRAFGASDDPTNKNDAAFNLAETFHSLADVVEEYQGERARPQAMELRENATQLIMPVVSTNLMVAEFREQNPDALDAPEQAAAAAAAPSAAAEGMDVDGDQPAAARADDMAVDSEAGTEPKPGEDSFKPAGGIPTGDSLADAVLLMADIGITLWNYFSPPQMPPDSQQEAISGILETARKHIPPTRQAEIDLMETKMLLQLDSNMWDMVKGQVTPGSGLDATLDKAVVAIERILTSLDASPSDDSSTRADILTTLADTEMNAAARLMMLMSRTQDRAPLGTRAWAHLSAAARHLTQAAGLPVTAGTPREFKPNVYLGLMRSTLLRARLAPVNATAAANAQKLLDNAAAYAAKAADAVGWALPKLPRTNDPQPNPFFSAPLAPPFPAGWDMEMLARDVQLLMLRVVYFVGTGMFAGVDRDYYDAAGKAIIEGIQSVKNGPRRLMPRDLERFLSDIEEEEGPMDAAETAWWADIRGRIEAGVPPEEHREEAPQEFAPAVAEAIKSSADDGEVQTAPAAK</sequence>
<feature type="compositionally biased region" description="Basic and acidic residues" evidence="1">
    <location>
        <begin position="10"/>
        <end position="27"/>
    </location>
</feature>
<evidence type="ECO:0000313" key="3">
    <source>
        <dbReference type="Proteomes" id="UP000053611"/>
    </source>
</evidence>
<feature type="region of interest" description="Disordered" evidence="1">
    <location>
        <begin position="590"/>
        <end position="627"/>
    </location>
</feature>